<evidence type="ECO:0000313" key="2">
    <source>
        <dbReference type="Proteomes" id="UP000634004"/>
    </source>
</evidence>
<organism evidence="1 2">
    <name type="scientific">Algimonas arctica</name>
    <dbReference type="NCBI Taxonomy" id="1479486"/>
    <lineage>
        <taxon>Bacteria</taxon>
        <taxon>Pseudomonadati</taxon>
        <taxon>Pseudomonadota</taxon>
        <taxon>Alphaproteobacteria</taxon>
        <taxon>Maricaulales</taxon>
        <taxon>Robiginitomaculaceae</taxon>
        <taxon>Algimonas</taxon>
    </lineage>
</organism>
<sequence length="73" mass="7742">MISTQTQAPISAVICLHFISLPVKALAQDVVEVTNAKRLAIGIEAEILKSSTSVDVVIDLVTEGKWASMFDAG</sequence>
<proteinExistence type="predicted"/>
<dbReference type="AlphaFoldDB" id="A0A8J3G270"/>
<reference evidence="1" key="1">
    <citation type="journal article" date="2014" name="Int. J. Syst. Evol. Microbiol.">
        <title>Complete genome sequence of Corynebacterium casei LMG S-19264T (=DSM 44701T), isolated from a smear-ripened cheese.</title>
        <authorList>
            <consortium name="US DOE Joint Genome Institute (JGI-PGF)"/>
            <person name="Walter F."/>
            <person name="Albersmeier A."/>
            <person name="Kalinowski J."/>
            <person name="Ruckert C."/>
        </authorList>
    </citation>
    <scope>NUCLEOTIDE SEQUENCE</scope>
    <source>
        <strain evidence="1">KCTC 32513</strain>
    </source>
</reference>
<dbReference type="RefSeq" id="WP_189496884.1">
    <property type="nucleotide sequence ID" value="NZ_BMZH01000005.1"/>
</dbReference>
<accession>A0A8J3G270</accession>
<keyword evidence="2" id="KW-1185">Reference proteome</keyword>
<comment type="caution">
    <text evidence="1">The sequence shown here is derived from an EMBL/GenBank/DDBJ whole genome shotgun (WGS) entry which is preliminary data.</text>
</comment>
<protein>
    <submittedName>
        <fullName evidence="1">Uncharacterized protein</fullName>
    </submittedName>
</protein>
<gene>
    <name evidence="1" type="ORF">GCM10009069_14210</name>
</gene>
<reference evidence="1" key="2">
    <citation type="submission" date="2020-09" db="EMBL/GenBank/DDBJ databases">
        <authorList>
            <person name="Sun Q."/>
            <person name="Kim S."/>
        </authorList>
    </citation>
    <scope>NUCLEOTIDE SEQUENCE</scope>
    <source>
        <strain evidence="1">KCTC 32513</strain>
    </source>
</reference>
<evidence type="ECO:0000313" key="1">
    <source>
        <dbReference type="EMBL" id="GHA92354.1"/>
    </source>
</evidence>
<name>A0A8J3G270_9PROT</name>
<dbReference type="Proteomes" id="UP000634004">
    <property type="component" value="Unassembled WGS sequence"/>
</dbReference>
<dbReference type="EMBL" id="BMZH01000005">
    <property type="protein sequence ID" value="GHA92354.1"/>
    <property type="molecule type" value="Genomic_DNA"/>
</dbReference>